<evidence type="ECO:0008006" key="11">
    <source>
        <dbReference type="Google" id="ProtNLM"/>
    </source>
</evidence>
<dbReference type="GO" id="GO:0035869">
    <property type="term" value="C:ciliary transition zone"/>
    <property type="evidence" value="ECO:0007669"/>
    <property type="project" value="TreeGrafter"/>
</dbReference>
<accession>A0A452S8V3</accession>
<keyword evidence="10" id="KW-1185">Reference proteome</keyword>
<evidence type="ECO:0000256" key="2">
    <source>
        <dbReference type="ARBA" id="ARBA00004141"/>
    </source>
</evidence>
<dbReference type="Ensembl" id="ENSUAMT00000032031.1">
    <property type="protein sequence ID" value="ENSUAMP00000028683.1"/>
    <property type="gene ID" value="ENSUAMG00000022165.1"/>
</dbReference>
<keyword evidence="3 8" id="KW-0812">Transmembrane</keyword>
<feature type="transmembrane region" description="Helical" evidence="8">
    <location>
        <begin position="82"/>
        <end position="104"/>
    </location>
</feature>
<evidence type="ECO:0000256" key="7">
    <source>
        <dbReference type="SAM" id="MobiDB-lite"/>
    </source>
</evidence>
<keyword evidence="6" id="KW-0966">Cell projection</keyword>
<dbReference type="GO" id="GO:0016020">
    <property type="term" value="C:membrane"/>
    <property type="evidence" value="ECO:0007669"/>
    <property type="project" value="UniProtKB-SubCell"/>
</dbReference>
<dbReference type="PANTHER" id="PTHR13531:SF8">
    <property type="entry name" value="TRANSMEMBRANE PROTEIN 80"/>
    <property type="match status" value="1"/>
</dbReference>
<keyword evidence="4 8" id="KW-1133">Transmembrane helix</keyword>
<reference evidence="9" key="2">
    <citation type="submission" date="2025-08" db="UniProtKB">
        <authorList>
            <consortium name="Ensembl"/>
        </authorList>
    </citation>
    <scope>IDENTIFICATION</scope>
</reference>
<evidence type="ECO:0000256" key="4">
    <source>
        <dbReference type="ARBA" id="ARBA00022989"/>
    </source>
</evidence>
<proteinExistence type="predicted"/>
<feature type="region of interest" description="Disordered" evidence="7">
    <location>
        <begin position="32"/>
        <end position="62"/>
    </location>
</feature>
<protein>
    <recommendedName>
        <fullName evidence="11">Transmembrane protein 80</fullName>
    </recommendedName>
</protein>
<feature type="transmembrane region" description="Helical" evidence="8">
    <location>
        <begin position="148"/>
        <end position="168"/>
    </location>
</feature>
<evidence type="ECO:0000313" key="9">
    <source>
        <dbReference type="Ensembl" id="ENSUAMP00000028683.1"/>
    </source>
</evidence>
<feature type="transmembrane region" description="Helical" evidence="8">
    <location>
        <begin position="180"/>
        <end position="203"/>
    </location>
</feature>
<dbReference type="Proteomes" id="UP000291022">
    <property type="component" value="Unassembled WGS sequence"/>
</dbReference>
<evidence type="ECO:0000256" key="3">
    <source>
        <dbReference type="ARBA" id="ARBA00022692"/>
    </source>
</evidence>
<evidence type="ECO:0000256" key="1">
    <source>
        <dbReference type="ARBA" id="ARBA00004138"/>
    </source>
</evidence>
<dbReference type="AlphaFoldDB" id="A0A452S8V3"/>
<feature type="transmembrane region" description="Helical" evidence="8">
    <location>
        <begin position="116"/>
        <end position="136"/>
    </location>
</feature>
<evidence type="ECO:0000256" key="5">
    <source>
        <dbReference type="ARBA" id="ARBA00023136"/>
    </source>
</evidence>
<dbReference type="GO" id="GO:1905515">
    <property type="term" value="P:non-motile cilium assembly"/>
    <property type="evidence" value="ECO:0007669"/>
    <property type="project" value="TreeGrafter"/>
</dbReference>
<evidence type="ECO:0000313" key="10">
    <source>
        <dbReference type="Proteomes" id="UP000291022"/>
    </source>
</evidence>
<evidence type="ECO:0000256" key="6">
    <source>
        <dbReference type="ARBA" id="ARBA00023273"/>
    </source>
</evidence>
<dbReference type="GeneTree" id="ENSGT00940000153899"/>
<comment type="subcellular location">
    <subcellularLocation>
        <location evidence="1">Cell projection</location>
        <location evidence="1">Cilium</location>
    </subcellularLocation>
    <subcellularLocation>
        <location evidence="2">Membrane</location>
        <topology evidence="2">Multi-pass membrane protein</topology>
    </subcellularLocation>
</comment>
<reference evidence="10" key="1">
    <citation type="submission" date="2016-06" db="EMBL/GenBank/DDBJ databases">
        <title>De novo assembly and RNA-Seq shows season-dependent expression and editing in black bear kidneys.</title>
        <authorList>
            <person name="Korstanje R."/>
            <person name="Srivastava A."/>
            <person name="Sarsani V.K."/>
            <person name="Sheehan S.M."/>
            <person name="Seger R.L."/>
            <person name="Barter M.E."/>
            <person name="Lindqvist C."/>
            <person name="Brody L.C."/>
            <person name="Mullikin J.C."/>
        </authorList>
    </citation>
    <scope>NUCLEOTIDE SEQUENCE [LARGE SCALE GENOMIC DNA]</scope>
</reference>
<dbReference type="PANTHER" id="PTHR13531">
    <property type="entry name" value="GEO07735P1-RELATED-RELATED"/>
    <property type="match status" value="1"/>
</dbReference>
<dbReference type="InterPro" id="IPR019184">
    <property type="entry name" value="Uncharacterised_TM-17"/>
</dbReference>
<dbReference type="OMA" id="DRNQLPK"/>
<dbReference type="Pfam" id="PF09799">
    <property type="entry name" value="Transmemb_17"/>
    <property type="match status" value="1"/>
</dbReference>
<organism evidence="9 10">
    <name type="scientific">Ursus americanus</name>
    <name type="common">American black bear</name>
    <name type="synonym">Euarctos americanus</name>
    <dbReference type="NCBI Taxonomy" id="9643"/>
    <lineage>
        <taxon>Eukaryota</taxon>
        <taxon>Metazoa</taxon>
        <taxon>Chordata</taxon>
        <taxon>Craniata</taxon>
        <taxon>Vertebrata</taxon>
        <taxon>Euteleostomi</taxon>
        <taxon>Mammalia</taxon>
        <taxon>Eutheria</taxon>
        <taxon>Laurasiatheria</taxon>
        <taxon>Carnivora</taxon>
        <taxon>Caniformia</taxon>
        <taxon>Ursidae</taxon>
        <taxon>Ursus</taxon>
    </lineage>
</organism>
<keyword evidence="5 8" id="KW-0472">Membrane</keyword>
<evidence type="ECO:0000256" key="8">
    <source>
        <dbReference type="SAM" id="Phobius"/>
    </source>
</evidence>
<name>A0A452S8V3_URSAM</name>
<sequence>ILPSLGSPPPLVRKCPSAAGQVELASAADRNQLPKGGAVGPLRDMGRTPPPPATCRCTSEDPAGRARESLTAGQLSSVSLQVLLYLSGAYYALYFLATLLMVVYKSQVFSYPHPYLVLDLTLLLLMGILEVTRLYLGTKGNLTEAEVPLAISLVLTAGGALLSTYFLLWQTLVLRADSILSTALLALHGLEAILQLVAIAAFVS</sequence>
<reference evidence="9" key="3">
    <citation type="submission" date="2025-09" db="UniProtKB">
        <authorList>
            <consortium name="Ensembl"/>
        </authorList>
    </citation>
    <scope>IDENTIFICATION</scope>
</reference>